<name>A0A2A6FT40_9MICO</name>
<dbReference type="InterPro" id="IPR004604">
    <property type="entry name" value="DNA_recomb/repair_RecN"/>
</dbReference>
<keyword evidence="5 9" id="KW-0227">DNA damage</keyword>
<feature type="domain" description="RecF/RecN/SMC N-terminal" evidence="10">
    <location>
        <begin position="12"/>
        <end position="520"/>
    </location>
</feature>
<dbReference type="PANTHER" id="PTHR11059">
    <property type="entry name" value="DNA REPAIR PROTEIN RECN"/>
    <property type="match status" value="1"/>
</dbReference>
<dbReference type="InterPro" id="IPR027417">
    <property type="entry name" value="P-loop_NTPase"/>
</dbReference>
<dbReference type="Pfam" id="PF02463">
    <property type="entry name" value="SMC_N"/>
    <property type="match status" value="1"/>
</dbReference>
<dbReference type="GO" id="GO:0006310">
    <property type="term" value="P:DNA recombination"/>
    <property type="evidence" value="ECO:0007669"/>
    <property type="project" value="InterPro"/>
</dbReference>
<proteinExistence type="inferred from homology"/>
<dbReference type="NCBIfam" id="TIGR00634">
    <property type="entry name" value="recN"/>
    <property type="match status" value="1"/>
</dbReference>
<evidence type="ECO:0000256" key="9">
    <source>
        <dbReference type="PIRNR" id="PIRNR003128"/>
    </source>
</evidence>
<dbReference type="EMBL" id="NAEP01000027">
    <property type="protein sequence ID" value="PDQ35847.1"/>
    <property type="molecule type" value="Genomic_DNA"/>
</dbReference>
<organism evidence="11 12">
    <name type="scientific">Candidatus Lumbricidiphila eiseniae</name>
    <dbReference type="NCBI Taxonomy" id="1969409"/>
    <lineage>
        <taxon>Bacteria</taxon>
        <taxon>Bacillati</taxon>
        <taxon>Actinomycetota</taxon>
        <taxon>Actinomycetes</taxon>
        <taxon>Micrococcales</taxon>
        <taxon>Microbacteriaceae</taxon>
        <taxon>Candidatus Lumbricidiphila</taxon>
    </lineage>
</organism>
<dbReference type="PIRSF" id="PIRSF003128">
    <property type="entry name" value="RecN"/>
    <property type="match status" value="1"/>
</dbReference>
<comment type="similarity">
    <text evidence="2 9">Belongs to the RecN family.</text>
</comment>
<comment type="caution">
    <text evidence="11">The sequence shown here is derived from an EMBL/GenBank/DDBJ whole genome shotgun (WGS) entry which is preliminary data.</text>
</comment>
<evidence type="ECO:0000256" key="6">
    <source>
        <dbReference type="ARBA" id="ARBA00022840"/>
    </source>
</evidence>
<evidence type="ECO:0000256" key="5">
    <source>
        <dbReference type="ARBA" id="ARBA00022763"/>
    </source>
</evidence>
<dbReference type="InterPro" id="IPR003395">
    <property type="entry name" value="RecF/RecN/SMC_N"/>
</dbReference>
<evidence type="ECO:0000256" key="4">
    <source>
        <dbReference type="ARBA" id="ARBA00022741"/>
    </source>
</evidence>
<dbReference type="SUPFAM" id="SSF52540">
    <property type="entry name" value="P-loop containing nucleoside triphosphate hydrolases"/>
    <property type="match status" value="2"/>
</dbReference>
<reference evidence="12" key="1">
    <citation type="submission" date="2017-03" db="EMBL/GenBank/DDBJ databases">
        <authorList>
            <person name="Lund M.B."/>
        </authorList>
    </citation>
    <scope>NUCLEOTIDE SEQUENCE [LARGE SCALE GENOMIC DNA]</scope>
</reference>
<protein>
    <recommendedName>
        <fullName evidence="3 9">DNA repair protein RecN</fullName>
    </recommendedName>
    <alternativeName>
        <fullName evidence="8 9">Recombination protein N</fullName>
    </alternativeName>
</protein>
<dbReference type="GO" id="GO:0043590">
    <property type="term" value="C:bacterial nucleoid"/>
    <property type="evidence" value="ECO:0007669"/>
    <property type="project" value="TreeGrafter"/>
</dbReference>
<dbReference type="GO" id="GO:0005524">
    <property type="term" value="F:ATP binding"/>
    <property type="evidence" value="ECO:0007669"/>
    <property type="project" value="UniProtKB-KW"/>
</dbReference>
<dbReference type="GO" id="GO:0009432">
    <property type="term" value="P:SOS response"/>
    <property type="evidence" value="ECO:0007669"/>
    <property type="project" value="TreeGrafter"/>
</dbReference>
<accession>A0A2A6FT40</accession>
<evidence type="ECO:0000256" key="7">
    <source>
        <dbReference type="ARBA" id="ARBA00023204"/>
    </source>
</evidence>
<evidence type="ECO:0000256" key="8">
    <source>
        <dbReference type="ARBA" id="ARBA00033408"/>
    </source>
</evidence>
<evidence type="ECO:0000313" key="12">
    <source>
        <dbReference type="Proteomes" id="UP000219994"/>
    </source>
</evidence>
<evidence type="ECO:0000256" key="1">
    <source>
        <dbReference type="ARBA" id="ARBA00003618"/>
    </source>
</evidence>
<keyword evidence="6" id="KW-0067">ATP-binding</keyword>
<sequence length="572" mass="60743">MIEDIGIRDLGVIAEATLPLGPGFTAVTGETGAGKTMVITAIGLLLGARGDAGVVRAGAGQAWVDGRWRLSAGDRADRISTRVQEAGGEFEDDELILGRALMAEGRSRAVAGGRTVPLGVLAEIGDDLVVVHGQANQQRLRSGAAQREVLDRFGGPPLHRVRAEYERAYAEWRTAADELARLTEAHDERTREATELRLALDEIERLDPQPGEDTELRDRAIRLESREELRLAAAQAHDLLSSQSVADDAPDALGLLEASRRHLERVSGHDAALTPIAETLSTARYLVADAATDLASYLTNNEADGTQELDTVQNRRAELSAVIRRYGTLDEVLAFRDVGGGRLLELDSDDDRIAHLTTSVATQFAHLSDLAAQLTELRAAAAEHLASAVTEELAVLAMPDAQMSVVVEASDDLHSHGRDSVAMLLKPHPGADPRPIARGASGGELSRVMLAIEVVIAGTDPVPTFVFDEIDAGVGGGAAIEIGRRLARLAQTSQVIVVTHLAQVAAFATNHLSIVKGSDGTVTTSSVRRLRGADRESEMARLLSGLTDSASGLEHARELLAIAGSRSTDSNT</sequence>
<dbReference type="Gene3D" id="3.40.50.300">
    <property type="entry name" value="P-loop containing nucleotide triphosphate hydrolases"/>
    <property type="match status" value="2"/>
</dbReference>
<dbReference type="Proteomes" id="UP000219994">
    <property type="component" value="Unassembled WGS sequence"/>
</dbReference>
<dbReference type="PANTHER" id="PTHR11059:SF0">
    <property type="entry name" value="DNA REPAIR PROTEIN RECN"/>
    <property type="match status" value="1"/>
</dbReference>
<dbReference type="AlphaFoldDB" id="A0A2A6FT40"/>
<dbReference type="CDD" id="cd03241">
    <property type="entry name" value="ABC_RecN"/>
    <property type="match status" value="1"/>
</dbReference>
<evidence type="ECO:0000313" key="11">
    <source>
        <dbReference type="EMBL" id="PDQ35847.1"/>
    </source>
</evidence>
<evidence type="ECO:0000256" key="2">
    <source>
        <dbReference type="ARBA" id="ARBA00009441"/>
    </source>
</evidence>
<evidence type="ECO:0000259" key="10">
    <source>
        <dbReference type="Pfam" id="PF02463"/>
    </source>
</evidence>
<evidence type="ECO:0000256" key="3">
    <source>
        <dbReference type="ARBA" id="ARBA00021315"/>
    </source>
</evidence>
<keyword evidence="7 9" id="KW-0234">DNA repair</keyword>
<keyword evidence="4" id="KW-0547">Nucleotide-binding</keyword>
<dbReference type="GO" id="GO:0006281">
    <property type="term" value="P:DNA repair"/>
    <property type="evidence" value="ECO:0007669"/>
    <property type="project" value="UniProtKB-KW"/>
</dbReference>
<gene>
    <name evidence="11" type="ORF">B5766_03890</name>
</gene>
<comment type="function">
    <text evidence="1 9">May be involved in recombinational repair of damaged DNA.</text>
</comment>